<name>A0A9D1EXX8_9BACT</name>
<evidence type="ECO:0000313" key="3">
    <source>
        <dbReference type="Proteomes" id="UP000823928"/>
    </source>
</evidence>
<dbReference type="Proteomes" id="UP000823928">
    <property type="component" value="Unassembled WGS sequence"/>
</dbReference>
<dbReference type="AlphaFoldDB" id="A0A9D1EXX8"/>
<sequence length="48" mass="5512">MGIYFLPTTIADEKRHKNTTAIFVVNLFFGYTVIGWVIALVWALTENH</sequence>
<reference evidence="2" key="1">
    <citation type="submission" date="2020-10" db="EMBL/GenBank/DDBJ databases">
        <authorList>
            <person name="Gilroy R."/>
        </authorList>
    </citation>
    <scope>NUCLEOTIDE SEQUENCE</scope>
    <source>
        <strain evidence="2">6276</strain>
    </source>
</reference>
<dbReference type="EMBL" id="DVIU01000079">
    <property type="protein sequence ID" value="HIS35724.1"/>
    <property type="molecule type" value="Genomic_DNA"/>
</dbReference>
<accession>A0A9D1EXX8</accession>
<protein>
    <submittedName>
        <fullName evidence="2">Superinfection immunity protein</fullName>
    </submittedName>
</protein>
<keyword evidence="1" id="KW-0472">Membrane</keyword>
<keyword evidence="1" id="KW-1133">Transmembrane helix</keyword>
<evidence type="ECO:0000313" key="2">
    <source>
        <dbReference type="EMBL" id="HIS35724.1"/>
    </source>
</evidence>
<gene>
    <name evidence="2" type="ORF">IAC10_03720</name>
</gene>
<proteinExistence type="predicted"/>
<dbReference type="InterPro" id="IPR016410">
    <property type="entry name" value="Phage_imm"/>
</dbReference>
<comment type="caution">
    <text evidence="2">The sequence shown here is derived from an EMBL/GenBank/DDBJ whole genome shotgun (WGS) entry which is preliminary data.</text>
</comment>
<dbReference type="Pfam" id="PF14373">
    <property type="entry name" value="Imm_superinfect"/>
    <property type="match status" value="1"/>
</dbReference>
<evidence type="ECO:0000256" key="1">
    <source>
        <dbReference type="SAM" id="Phobius"/>
    </source>
</evidence>
<keyword evidence="1" id="KW-0812">Transmembrane</keyword>
<organism evidence="2 3">
    <name type="scientific">Candidatus Scatousia excrementigallinarum</name>
    <dbReference type="NCBI Taxonomy" id="2840935"/>
    <lineage>
        <taxon>Bacteria</taxon>
        <taxon>Candidatus Scatousia</taxon>
    </lineage>
</organism>
<feature type="transmembrane region" description="Helical" evidence="1">
    <location>
        <begin position="21"/>
        <end position="44"/>
    </location>
</feature>
<reference evidence="2" key="2">
    <citation type="journal article" date="2021" name="PeerJ">
        <title>Extensive microbial diversity within the chicken gut microbiome revealed by metagenomics and culture.</title>
        <authorList>
            <person name="Gilroy R."/>
            <person name="Ravi A."/>
            <person name="Getino M."/>
            <person name="Pursley I."/>
            <person name="Horton D.L."/>
            <person name="Alikhan N.F."/>
            <person name="Baker D."/>
            <person name="Gharbi K."/>
            <person name="Hall N."/>
            <person name="Watson M."/>
            <person name="Adriaenssens E.M."/>
            <person name="Foster-Nyarko E."/>
            <person name="Jarju S."/>
            <person name="Secka A."/>
            <person name="Antonio M."/>
            <person name="Oren A."/>
            <person name="Chaudhuri R.R."/>
            <person name="La Ragione R."/>
            <person name="Hildebrand F."/>
            <person name="Pallen M.J."/>
        </authorList>
    </citation>
    <scope>NUCLEOTIDE SEQUENCE</scope>
    <source>
        <strain evidence="2">6276</strain>
    </source>
</reference>